<sequence length="175" mass="19802">MVSSAKLNTRPNPEFSSYPVLLEGKFRSRVCISSQIGVDHYQFLRGSDTKGIVVVGRKASERYAISSTIDIPRVIKSRTASRTSDNSHRLQTYDFDFCKRFSKTLIFTLASPIVRNFLDLEGQEDAIDVNRDLFLLATVLQSLSSSDSPYPLQSKKDSRRKHIVPTTRCMIGTQY</sequence>
<reference evidence="1" key="1">
    <citation type="journal article" date="2019" name="Environ. Microbiol.">
        <title>Fungal ecological strategies reflected in gene transcription - a case study of two litter decomposers.</title>
        <authorList>
            <person name="Barbi F."/>
            <person name="Kohler A."/>
            <person name="Barry K."/>
            <person name="Baskaran P."/>
            <person name="Daum C."/>
            <person name="Fauchery L."/>
            <person name="Ihrmark K."/>
            <person name="Kuo A."/>
            <person name="LaButti K."/>
            <person name="Lipzen A."/>
            <person name="Morin E."/>
            <person name="Grigoriev I.V."/>
            <person name="Henrissat B."/>
            <person name="Lindahl B."/>
            <person name="Martin F."/>
        </authorList>
    </citation>
    <scope>NUCLEOTIDE SEQUENCE</scope>
    <source>
        <strain evidence="1">JB14</strain>
    </source>
</reference>
<proteinExistence type="predicted"/>
<name>A0A6A4HP27_9AGAR</name>
<dbReference type="EMBL" id="ML769469">
    <property type="protein sequence ID" value="KAE9399490.1"/>
    <property type="molecule type" value="Genomic_DNA"/>
</dbReference>
<dbReference type="AlphaFoldDB" id="A0A6A4HP27"/>
<evidence type="ECO:0000313" key="1">
    <source>
        <dbReference type="EMBL" id="KAE9399490.1"/>
    </source>
</evidence>
<protein>
    <submittedName>
        <fullName evidence="1">Uncharacterized protein</fullName>
    </submittedName>
</protein>
<evidence type="ECO:0000313" key="2">
    <source>
        <dbReference type="Proteomes" id="UP000799118"/>
    </source>
</evidence>
<dbReference type="Proteomes" id="UP000799118">
    <property type="component" value="Unassembled WGS sequence"/>
</dbReference>
<gene>
    <name evidence="1" type="ORF">BT96DRAFT_939415</name>
</gene>
<accession>A0A6A4HP27</accession>
<keyword evidence="2" id="KW-1185">Reference proteome</keyword>
<organism evidence="1 2">
    <name type="scientific">Gymnopus androsaceus JB14</name>
    <dbReference type="NCBI Taxonomy" id="1447944"/>
    <lineage>
        <taxon>Eukaryota</taxon>
        <taxon>Fungi</taxon>
        <taxon>Dikarya</taxon>
        <taxon>Basidiomycota</taxon>
        <taxon>Agaricomycotina</taxon>
        <taxon>Agaricomycetes</taxon>
        <taxon>Agaricomycetidae</taxon>
        <taxon>Agaricales</taxon>
        <taxon>Marasmiineae</taxon>
        <taxon>Omphalotaceae</taxon>
        <taxon>Gymnopus</taxon>
    </lineage>
</organism>